<evidence type="ECO:0000256" key="2">
    <source>
        <dbReference type="SAM" id="MobiDB-lite"/>
    </source>
</evidence>
<dbReference type="eggNOG" id="ENOG5031Y6A">
    <property type="taxonomic scope" value="Bacteria"/>
</dbReference>
<feature type="coiled-coil region" evidence="1">
    <location>
        <begin position="164"/>
        <end position="218"/>
    </location>
</feature>
<evidence type="ECO:0000313" key="3">
    <source>
        <dbReference type="EMBL" id="ACL75649.1"/>
    </source>
</evidence>
<proteinExistence type="predicted"/>
<keyword evidence="1" id="KW-0175">Coiled coil</keyword>
<dbReference type="KEGG" id="cce:Ccel_1294"/>
<dbReference type="OrthoDB" id="7053000at2"/>
<name>B8I0S4_RUMCH</name>
<dbReference type="PANTHER" id="PTHR37508:SF1">
    <property type="entry name" value="TRANSMEMBRANE PROTEIN"/>
    <property type="match status" value="1"/>
</dbReference>
<keyword evidence="4" id="KW-1185">Reference proteome</keyword>
<dbReference type="AlphaFoldDB" id="B8I0S4"/>
<sequence length="594" mass="65757">MPDIKVKDPNSLEVKIDGRVYDLSKIPEYKDLLVQKEVANVLNQLSLKDITENLYLTVELFYVAYNGVAGARGGTIQAEIASIQSDLALLCNECVETMTSFKEETGNILTLLRDMYRWLTQGEEKMAIKKLSHCSESSATMSAAANRLAEKFKELQIRSTKARSNTIEEEASEQDKKLAAEKAERELKAKQEAEKINQQELVAQIGEIQQRYDEAKAREEKEATKSLIMGITSAIATSVSAGLGAFAAAKNPISTAISGTVSSMELSKAQKEVNDKKAQSDKAQQDLLTAKDNQTKKKNRVESLTTEIAALNKQILENEKNQETLVKLKQQLDTKNGELTKAKDDLKAADSKVEELQKVSNNSTAAYTAAATSLQDLAKSTGQMTQAAANAEESIHAEKMSYLNQKLNLEKQKRESLVALTQYAETVKNLKADESMATVSVNSLHAAVEALGKIIATLTNASLFWDQMSSFCKKMTNQGFQQDLKDLIAPDTGLSLEKRIEEYKSLRFMQQFLGYMCQWVAINGLSGEYLITASEAQKKAVEYLKQSPTIEEALKKAPELAKNMELMLNKNLLESGKVIADLEQQKSLIENKKS</sequence>
<organism evidence="3 4">
    <name type="scientific">Ruminiclostridium cellulolyticum (strain ATCC 35319 / DSM 5812 / JCM 6584 / H10)</name>
    <name type="common">Clostridium cellulolyticum</name>
    <dbReference type="NCBI Taxonomy" id="394503"/>
    <lineage>
        <taxon>Bacteria</taxon>
        <taxon>Bacillati</taxon>
        <taxon>Bacillota</taxon>
        <taxon>Clostridia</taxon>
        <taxon>Eubacteriales</taxon>
        <taxon>Oscillospiraceae</taxon>
        <taxon>Ruminiclostridium</taxon>
    </lineage>
</organism>
<protein>
    <submittedName>
        <fullName evidence="3">Uncharacterized protein</fullName>
    </submittedName>
</protein>
<dbReference type="RefSeq" id="WP_015924797.1">
    <property type="nucleotide sequence ID" value="NC_011898.1"/>
</dbReference>
<accession>B8I0S4</accession>
<dbReference type="Proteomes" id="UP000001349">
    <property type="component" value="Chromosome"/>
</dbReference>
<dbReference type="STRING" id="394503.Ccel_1294"/>
<evidence type="ECO:0000313" key="4">
    <source>
        <dbReference type="Proteomes" id="UP000001349"/>
    </source>
</evidence>
<dbReference type="HOGENOM" id="CLU_459083_0_0_9"/>
<reference evidence="3 4" key="1">
    <citation type="submission" date="2009-01" db="EMBL/GenBank/DDBJ databases">
        <title>Complete sequence of Clostridium cellulolyticum H10.</title>
        <authorList>
            <consortium name="US DOE Joint Genome Institute"/>
            <person name="Lucas S."/>
            <person name="Copeland A."/>
            <person name="Lapidus A."/>
            <person name="Glavina del Rio T."/>
            <person name="Dalin E."/>
            <person name="Tice H."/>
            <person name="Bruce D."/>
            <person name="Goodwin L."/>
            <person name="Pitluck S."/>
            <person name="Chertkov O."/>
            <person name="Saunders E."/>
            <person name="Brettin T."/>
            <person name="Detter J.C."/>
            <person name="Han C."/>
            <person name="Larimer F."/>
            <person name="Land M."/>
            <person name="Hauser L."/>
            <person name="Kyrpides N."/>
            <person name="Ivanova N."/>
            <person name="Zhou J."/>
            <person name="Richardson P."/>
        </authorList>
    </citation>
    <scope>NUCLEOTIDE SEQUENCE [LARGE SCALE GENOMIC DNA]</scope>
    <source>
        <strain evidence="4">ATCC 35319 / DSM 5812 / JCM 6584 / H10</strain>
    </source>
</reference>
<dbReference type="EMBL" id="CP001348">
    <property type="protein sequence ID" value="ACL75649.1"/>
    <property type="molecule type" value="Genomic_DNA"/>
</dbReference>
<dbReference type="PANTHER" id="PTHR37508">
    <property type="entry name" value="TRANSMEMBRANE PROTEIN"/>
    <property type="match status" value="1"/>
</dbReference>
<feature type="region of interest" description="Disordered" evidence="2">
    <location>
        <begin position="268"/>
        <end position="300"/>
    </location>
</feature>
<evidence type="ECO:0000256" key="1">
    <source>
        <dbReference type="SAM" id="Coils"/>
    </source>
</evidence>
<gene>
    <name evidence="3" type="ordered locus">Ccel_1294</name>
</gene>
<feature type="compositionally biased region" description="Basic and acidic residues" evidence="2">
    <location>
        <begin position="268"/>
        <end position="284"/>
    </location>
</feature>